<accession>A0A1L6TDP2</accession>
<organism evidence="1 2">
    <name type="scientific">Piscirickettsia salmonis</name>
    <dbReference type="NCBI Taxonomy" id="1238"/>
    <lineage>
        <taxon>Bacteria</taxon>
        <taxon>Pseudomonadati</taxon>
        <taxon>Pseudomonadota</taxon>
        <taxon>Gammaproteobacteria</taxon>
        <taxon>Thiotrichales</taxon>
        <taxon>Piscirickettsiaceae</taxon>
        <taxon>Piscirickettsia</taxon>
    </lineage>
</organism>
<name>A0A1L6TDP2_PISSA</name>
<dbReference type="RefSeq" id="WP_027243058.1">
    <property type="nucleotide sequence ID" value="NZ_CP013781.1"/>
</dbReference>
<reference evidence="1 2" key="1">
    <citation type="journal article" date="2014" name="Genome Announc.">
        <title>Comparative Genome Analysis of Two Isolates of the Fish Pathogen Piscirickettsia salmonis from Different Hosts Reveals Major Differences in Virulence-Associated Secretion Systems.</title>
        <authorList>
            <person name="Bohle H."/>
            <person name="Henriquez P."/>
            <person name="Grothusen H."/>
            <person name="Navas E."/>
            <person name="Sandoval A."/>
            <person name="Bustamante F."/>
            <person name="Bustos P."/>
            <person name="Mancilla M."/>
        </authorList>
    </citation>
    <scope>NUCLEOTIDE SEQUENCE [LARGE SCALE GENOMIC DNA]</scope>
    <source>
        <strain evidence="2">B1-32597</strain>
    </source>
</reference>
<dbReference type="AlphaFoldDB" id="A0A1L6TDP2"/>
<protein>
    <submittedName>
        <fullName evidence="1">Methylisocitrate lyase</fullName>
    </submittedName>
</protein>
<evidence type="ECO:0000313" key="2">
    <source>
        <dbReference type="Proteomes" id="UP000029558"/>
    </source>
</evidence>
<dbReference type="GO" id="GO:0016829">
    <property type="term" value="F:lyase activity"/>
    <property type="evidence" value="ECO:0007669"/>
    <property type="project" value="UniProtKB-KW"/>
</dbReference>
<proteinExistence type="predicted"/>
<gene>
    <name evidence="1" type="ORF">KU39_2371</name>
</gene>
<dbReference type="EMBL" id="CP012508">
    <property type="protein sequence ID" value="ALB23549.1"/>
    <property type="molecule type" value="Genomic_DNA"/>
</dbReference>
<keyword evidence="1" id="KW-0456">Lyase</keyword>
<sequence length="138" mass="15489">MQQKRTLTLLLTTTLITLSINFPTHAALYSAGQLKKECAVAVQIEKRELPKNNNTLLPALNCLRFIEGVRQTRLALAIKANQNNLSYAKTHYGKVNNAERILTTYNYLKTHINNHNTTKPAVFAVLAALNKNYPLNAK</sequence>
<dbReference type="Proteomes" id="UP000029558">
    <property type="component" value="Chromosome"/>
</dbReference>
<evidence type="ECO:0000313" key="1">
    <source>
        <dbReference type="EMBL" id="ALB23549.1"/>
    </source>
</evidence>